<organism evidence="1 2">
    <name type="scientific">Portunus trituberculatus</name>
    <name type="common">Swimming crab</name>
    <name type="synonym">Neptunus trituberculatus</name>
    <dbReference type="NCBI Taxonomy" id="210409"/>
    <lineage>
        <taxon>Eukaryota</taxon>
        <taxon>Metazoa</taxon>
        <taxon>Ecdysozoa</taxon>
        <taxon>Arthropoda</taxon>
        <taxon>Crustacea</taxon>
        <taxon>Multicrustacea</taxon>
        <taxon>Malacostraca</taxon>
        <taxon>Eumalacostraca</taxon>
        <taxon>Eucarida</taxon>
        <taxon>Decapoda</taxon>
        <taxon>Pleocyemata</taxon>
        <taxon>Brachyura</taxon>
        <taxon>Eubrachyura</taxon>
        <taxon>Portunoidea</taxon>
        <taxon>Portunidae</taxon>
        <taxon>Portuninae</taxon>
        <taxon>Portunus</taxon>
    </lineage>
</organism>
<keyword evidence="2" id="KW-1185">Reference proteome</keyword>
<proteinExistence type="predicted"/>
<accession>A0A5B7HLU5</accession>
<protein>
    <submittedName>
        <fullName evidence="1">Uncharacterized protein</fullName>
    </submittedName>
</protein>
<gene>
    <name evidence="1" type="ORF">E2C01_065413</name>
</gene>
<comment type="caution">
    <text evidence="1">The sequence shown here is derived from an EMBL/GenBank/DDBJ whole genome shotgun (WGS) entry which is preliminary data.</text>
</comment>
<sequence length="60" mass="6723">MEIESKDRLGHRMSPETVHLFRTRASPDALLFLPLPPSCPPSTPPRFPPPGTLNFLLPVF</sequence>
<name>A0A5B7HLU5_PORTR</name>
<evidence type="ECO:0000313" key="2">
    <source>
        <dbReference type="Proteomes" id="UP000324222"/>
    </source>
</evidence>
<dbReference type="AlphaFoldDB" id="A0A5B7HLU5"/>
<dbReference type="EMBL" id="VSRR010032378">
    <property type="protein sequence ID" value="MPC71143.1"/>
    <property type="molecule type" value="Genomic_DNA"/>
</dbReference>
<dbReference type="Proteomes" id="UP000324222">
    <property type="component" value="Unassembled WGS sequence"/>
</dbReference>
<evidence type="ECO:0000313" key="1">
    <source>
        <dbReference type="EMBL" id="MPC71143.1"/>
    </source>
</evidence>
<reference evidence="1 2" key="1">
    <citation type="submission" date="2019-05" db="EMBL/GenBank/DDBJ databases">
        <title>Another draft genome of Portunus trituberculatus and its Hox gene families provides insights of decapod evolution.</title>
        <authorList>
            <person name="Jeong J.-H."/>
            <person name="Song I."/>
            <person name="Kim S."/>
            <person name="Choi T."/>
            <person name="Kim D."/>
            <person name="Ryu S."/>
            <person name="Kim W."/>
        </authorList>
    </citation>
    <scope>NUCLEOTIDE SEQUENCE [LARGE SCALE GENOMIC DNA]</scope>
    <source>
        <tissue evidence="1">Muscle</tissue>
    </source>
</reference>